<evidence type="ECO:0000313" key="2">
    <source>
        <dbReference type="EMBL" id="CAH1412355.1"/>
    </source>
</evidence>
<keyword evidence="3" id="KW-1185">Reference proteome</keyword>
<evidence type="ECO:0000256" key="1">
    <source>
        <dbReference type="SAM" id="MobiDB-lite"/>
    </source>
</evidence>
<organism evidence="2 3">
    <name type="scientific">Lactuca virosa</name>
    <dbReference type="NCBI Taxonomy" id="75947"/>
    <lineage>
        <taxon>Eukaryota</taxon>
        <taxon>Viridiplantae</taxon>
        <taxon>Streptophyta</taxon>
        <taxon>Embryophyta</taxon>
        <taxon>Tracheophyta</taxon>
        <taxon>Spermatophyta</taxon>
        <taxon>Magnoliopsida</taxon>
        <taxon>eudicotyledons</taxon>
        <taxon>Gunneridae</taxon>
        <taxon>Pentapetalae</taxon>
        <taxon>asterids</taxon>
        <taxon>campanulids</taxon>
        <taxon>Asterales</taxon>
        <taxon>Asteraceae</taxon>
        <taxon>Cichorioideae</taxon>
        <taxon>Cichorieae</taxon>
        <taxon>Lactucinae</taxon>
        <taxon>Lactuca</taxon>
    </lineage>
</organism>
<dbReference type="AlphaFoldDB" id="A0AAU9LEA6"/>
<dbReference type="EMBL" id="CAKMRJ010000001">
    <property type="protein sequence ID" value="CAH1412355.1"/>
    <property type="molecule type" value="Genomic_DNA"/>
</dbReference>
<dbReference type="Proteomes" id="UP001157418">
    <property type="component" value="Unassembled WGS sequence"/>
</dbReference>
<accession>A0AAU9LEA6</accession>
<comment type="caution">
    <text evidence="2">The sequence shown here is derived from an EMBL/GenBank/DDBJ whole genome shotgun (WGS) entry which is preliminary data.</text>
</comment>
<feature type="compositionally biased region" description="Acidic residues" evidence="1">
    <location>
        <begin position="22"/>
        <end position="46"/>
    </location>
</feature>
<gene>
    <name evidence="2" type="ORF">LVIROSA_LOCUS376</name>
</gene>
<protein>
    <submittedName>
        <fullName evidence="2">Uncharacterized protein</fullName>
    </submittedName>
</protein>
<sequence>METFSQTRGNLSFPALPLSEVNESEDEEDDEESDGDSGENTYEEGVSETWFNRDNLEGLEEGEIGMEGIATTGNVAGGGIQLLVVDGSLKDDDLGDALIVEAQSSENVEVPYSLISEIVNSIDLKIAIPTASSNGDFVISRSSSDEISSIIKIGNDMGFQIGVNNVDILEEVLDVAAVGEGALHRTK</sequence>
<evidence type="ECO:0000313" key="3">
    <source>
        <dbReference type="Proteomes" id="UP001157418"/>
    </source>
</evidence>
<reference evidence="2 3" key="1">
    <citation type="submission" date="2022-01" db="EMBL/GenBank/DDBJ databases">
        <authorList>
            <person name="Xiong W."/>
            <person name="Schranz E."/>
        </authorList>
    </citation>
    <scope>NUCLEOTIDE SEQUENCE [LARGE SCALE GENOMIC DNA]</scope>
</reference>
<feature type="compositionally biased region" description="Polar residues" evidence="1">
    <location>
        <begin position="1"/>
        <end position="10"/>
    </location>
</feature>
<name>A0AAU9LEA6_9ASTR</name>
<feature type="region of interest" description="Disordered" evidence="1">
    <location>
        <begin position="1"/>
        <end position="48"/>
    </location>
</feature>
<proteinExistence type="predicted"/>